<keyword evidence="2" id="KW-0812">Transmembrane</keyword>
<keyword evidence="2" id="KW-1133">Transmembrane helix</keyword>
<feature type="compositionally biased region" description="Low complexity" evidence="1">
    <location>
        <begin position="277"/>
        <end position="302"/>
    </location>
</feature>
<organism evidence="4">
    <name type="scientific">Pediococcus pentosaceus CGMCC 7049</name>
    <dbReference type="NCBI Taxonomy" id="1460385"/>
    <lineage>
        <taxon>Bacteria</taxon>
        <taxon>Bacillati</taxon>
        <taxon>Bacillota</taxon>
        <taxon>Bacilli</taxon>
        <taxon>Lactobacillales</taxon>
        <taxon>Lactobacillaceae</taxon>
        <taxon>Pediococcus</taxon>
    </lineage>
</organism>
<protein>
    <submittedName>
        <fullName evidence="4">DUF4236 domain-containing protein</fullName>
    </submittedName>
</protein>
<dbReference type="RefSeq" id="WP_029257882.1">
    <property type="nucleotide sequence ID" value="NZ_CP157400.1"/>
</dbReference>
<evidence type="ECO:0000313" key="4">
    <source>
        <dbReference type="EMBL" id="XBS09110.1"/>
    </source>
</evidence>
<accession>A0AAU7NNF4</accession>
<reference evidence="4" key="1">
    <citation type="submission" date="2014-02" db="EMBL/GenBank/DDBJ databases">
        <authorList>
            <person name="Zhao D."/>
            <person name="Dong X."/>
            <person name="Li Y."/>
            <person name="Lv L."/>
            <person name="Zhao D."/>
            <person name="Gao Y."/>
            <person name="Wang Y."/>
            <person name="Li Y."/>
        </authorList>
    </citation>
    <scope>NUCLEOTIDE SEQUENCE</scope>
    <source>
        <strain evidence="4">CGMCC 7049</strain>
    </source>
</reference>
<dbReference type="AlphaFoldDB" id="A0AAU7NNF4"/>
<keyword evidence="2" id="KW-0472">Membrane</keyword>
<sequence length="372" mass="40263">MGWRYRKSLNLGKYFRMNFSKSGVGWSTGFKGFRYTKKANGGTRTTNTISGTGISYVKDYPDKTKSKNSIKPDINNMSPNKKKPYKNWLIVFAIILAIILIFKLNLFKLLGSIGLIYVLYIASYKYILKRKPPYALPANKTKFLRTRWIAILTLILFFFGAAVNSPSPASGQDTQQNGATLTDNNKHSNSAKSIAKSESIASSKSESESIAKSESIASSKSESESIARSESIASSKSESESTARTESIASSKSESESIKKAEEAKKASESVAKKASSESAQRVAESNSIAESKAAAAKAASESARRASESAAQAVSTQKSTATNNAAASTNNTTGIRWAVEDGYTWATRKGHSRRLSPGEPLPSGYHYQTGN</sequence>
<feature type="transmembrane region" description="Helical" evidence="2">
    <location>
        <begin position="148"/>
        <end position="167"/>
    </location>
</feature>
<proteinExistence type="predicted"/>
<feature type="compositionally biased region" description="Low complexity" evidence="1">
    <location>
        <begin position="309"/>
        <end position="334"/>
    </location>
</feature>
<feature type="transmembrane region" description="Helical" evidence="2">
    <location>
        <begin position="109"/>
        <end position="127"/>
    </location>
</feature>
<dbReference type="EMBL" id="CP157400">
    <property type="protein sequence ID" value="XBS09110.1"/>
    <property type="molecule type" value="Genomic_DNA"/>
</dbReference>
<feature type="compositionally biased region" description="Basic and acidic residues" evidence="1">
    <location>
        <begin position="253"/>
        <end position="276"/>
    </location>
</feature>
<gene>
    <name evidence="4" type="ORF">BB06_04070</name>
</gene>
<evidence type="ECO:0000256" key="1">
    <source>
        <dbReference type="SAM" id="MobiDB-lite"/>
    </source>
</evidence>
<feature type="region of interest" description="Disordered" evidence="1">
    <location>
        <begin position="169"/>
        <end position="334"/>
    </location>
</feature>
<reference evidence="4" key="2">
    <citation type="submission" date="2024-05" db="EMBL/GenBank/DDBJ databases">
        <authorList>
            <person name="Chen H."/>
        </authorList>
    </citation>
    <scope>NUCLEOTIDE SEQUENCE</scope>
    <source>
        <strain evidence="4">CGMCC 7049</strain>
    </source>
</reference>
<name>A0AAU7NNF4_PEDPE</name>
<dbReference type="InterPro" id="IPR025330">
    <property type="entry name" value="DUF4236"/>
</dbReference>
<dbReference type="Pfam" id="PF14020">
    <property type="entry name" value="DUF4236"/>
    <property type="match status" value="1"/>
</dbReference>
<feature type="region of interest" description="Disordered" evidence="1">
    <location>
        <begin position="349"/>
        <end position="372"/>
    </location>
</feature>
<feature type="compositionally biased region" description="Polar residues" evidence="1">
    <location>
        <begin position="169"/>
        <end position="183"/>
    </location>
</feature>
<feature type="domain" description="DUF4236" evidence="3">
    <location>
        <begin position="3"/>
        <end position="56"/>
    </location>
</feature>
<feature type="transmembrane region" description="Helical" evidence="2">
    <location>
        <begin position="85"/>
        <end position="103"/>
    </location>
</feature>
<evidence type="ECO:0000256" key="2">
    <source>
        <dbReference type="SAM" id="Phobius"/>
    </source>
</evidence>
<evidence type="ECO:0000259" key="3">
    <source>
        <dbReference type="Pfam" id="PF14020"/>
    </source>
</evidence>
<feature type="compositionally biased region" description="Low complexity" evidence="1">
    <location>
        <begin position="190"/>
        <end position="204"/>
    </location>
</feature>